<dbReference type="Gene3D" id="3.40.1410.10">
    <property type="entry name" value="Chorismate lyase-like"/>
    <property type="match status" value="1"/>
</dbReference>
<dbReference type="PROSITE" id="PS50949">
    <property type="entry name" value="HTH_GNTR"/>
    <property type="match status" value="1"/>
</dbReference>
<dbReference type="OrthoDB" id="9028214at2"/>
<dbReference type="FunFam" id="1.10.10.10:FF:000079">
    <property type="entry name" value="GntR family transcriptional regulator"/>
    <property type="match status" value="1"/>
</dbReference>
<dbReference type="InterPro" id="IPR000524">
    <property type="entry name" value="Tscrpt_reg_HTH_GntR"/>
</dbReference>
<evidence type="ECO:0000313" key="6">
    <source>
        <dbReference type="Proteomes" id="UP000254889"/>
    </source>
</evidence>
<dbReference type="GO" id="GO:0003700">
    <property type="term" value="F:DNA-binding transcription factor activity"/>
    <property type="evidence" value="ECO:0007669"/>
    <property type="project" value="InterPro"/>
</dbReference>
<reference evidence="5 6" key="1">
    <citation type="submission" date="2018-07" db="EMBL/GenBank/DDBJ databases">
        <authorList>
            <person name="Quirk P.G."/>
            <person name="Krulwich T.A."/>
        </authorList>
    </citation>
    <scope>NUCLEOTIDE SEQUENCE [LARGE SCALE GENOMIC DNA]</scope>
    <source>
        <strain evidence="5 6">CC-BB4</strain>
    </source>
</reference>
<dbReference type="KEGG" id="ptaw:DW352_09585"/>
<sequence>MAATLKRSDVSLYRQLDALLREQIQDGGLRPGDRLPSEAELCARFGVSRATVRQALDALTREGVITRSPGRGTFLRRSERPAVQERKRQPWGAFIDAAAQRGVFLRGGVAKPPLVVSKALQLDEAIEVPFAIRVLGGDERARMAVKSYVLPSLQALVDDSGRSFAAQARKRGKRLRAGKAWIEAILAEPRFAMMLKAPLGSPLLSLWWIDHIDGKPAACHQMVMPGTAFAADLA</sequence>
<dbReference type="EMBL" id="CP031417">
    <property type="protein sequence ID" value="AXK80738.1"/>
    <property type="molecule type" value="Genomic_DNA"/>
</dbReference>
<organism evidence="5 6">
    <name type="scientific">Pseudolabrys taiwanensis</name>
    <dbReference type="NCBI Taxonomy" id="331696"/>
    <lineage>
        <taxon>Bacteria</taxon>
        <taxon>Pseudomonadati</taxon>
        <taxon>Pseudomonadota</taxon>
        <taxon>Alphaproteobacteria</taxon>
        <taxon>Hyphomicrobiales</taxon>
        <taxon>Xanthobacteraceae</taxon>
        <taxon>Pseudolabrys</taxon>
    </lineage>
</organism>
<dbReference type="PRINTS" id="PR00035">
    <property type="entry name" value="HTHGNTR"/>
</dbReference>
<gene>
    <name evidence="5" type="ORF">DW352_09585</name>
</gene>
<protein>
    <submittedName>
        <fullName evidence="5">GntR family transcriptional regulator</fullName>
    </submittedName>
</protein>
<keyword evidence="3" id="KW-0804">Transcription</keyword>
<dbReference type="Pfam" id="PF00392">
    <property type="entry name" value="GntR"/>
    <property type="match status" value="1"/>
</dbReference>
<keyword evidence="2" id="KW-0238">DNA-binding</keyword>
<dbReference type="SMART" id="SM00345">
    <property type="entry name" value="HTH_GNTR"/>
    <property type="match status" value="1"/>
</dbReference>
<feature type="domain" description="HTH gntR-type" evidence="4">
    <location>
        <begin position="10"/>
        <end position="78"/>
    </location>
</feature>
<evidence type="ECO:0000259" key="4">
    <source>
        <dbReference type="PROSITE" id="PS50949"/>
    </source>
</evidence>
<dbReference type="RefSeq" id="WP_115690672.1">
    <property type="nucleotide sequence ID" value="NZ_CP031417.1"/>
</dbReference>
<evidence type="ECO:0000256" key="2">
    <source>
        <dbReference type="ARBA" id="ARBA00023125"/>
    </source>
</evidence>
<dbReference type="InterPro" id="IPR028978">
    <property type="entry name" value="Chorismate_lyase_/UTRA_dom_sf"/>
</dbReference>
<proteinExistence type="predicted"/>
<dbReference type="CDD" id="cd07377">
    <property type="entry name" value="WHTH_GntR"/>
    <property type="match status" value="1"/>
</dbReference>
<dbReference type="InterPro" id="IPR036388">
    <property type="entry name" value="WH-like_DNA-bd_sf"/>
</dbReference>
<evidence type="ECO:0000256" key="1">
    <source>
        <dbReference type="ARBA" id="ARBA00023015"/>
    </source>
</evidence>
<dbReference type="SUPFAM" id="SSF64288">
    <property type="entry name" value="Chorismate lyase-like"/>
    <property type="match status" value="1"/>
</dbReference>
<dbReference type="GO" id="GO:0045892">
    <property type="term" value="P:negative regulation of DNA-templated transcription"/>
    <property type="evidence" value="ECO:0007669"/>
    <property type="project" value="TreeGrafter"/>
</dbReference>
<dbReference type="Proteomes" id="UP000254889">
    <property type="component" value="Chromosome"/>
</dbReference>
<dbReference type="InterPro" id="IPR036390">
    <property type="entry name" value="WH_DNA-bd_sf"/>
</dbReference>
<accession>A0A345ZUZ1</accession>
<dbReference type="Gene3D" id="1.10.10.10">
    <property type="entry name" value="Winged helix-like DNA-binding domain superfamily/Winged helix DNA-binding domain"/>
    <property type="match status" value="1"/>
</dbReference>
<evidence type="ECO:0000313" key="5">
    <source>
        <dbReference type="EMBL" id="AXK80738.1"/>
    </source>
</evidence>
<dbReference type="SUPFAM" id="SSF46785">
    <property type="entry name" value="Winged helix' DNA-binding domain"/>
    <property type="match status" value="1"/>
</dbReference>
<name>A0A345ZUZ1_9HYPH</name>
<dbReference type="InterPro" id="IPR050679">
    <property type="entry name" value="Bact_HTH_transcr_reg"/>
</dbReference>
<dbReference type="PANTHER" id="PTHR44846:SF1">
    <property type="entry name" value="MANNOSYL-D-GLYCERATE TRANSPORT_METABOLISM SYSTEM REPRESSOR MNGR-RELATED"/>
    <property type="match status" value="1"/>
</dbReference>
<keyword evidence="6" id="KW-1185">Reference proteome</keyword>
<dbReference type="AlphaFoldDB" id="A0A345ZUZ1"/>
<evidence type="ECO:0000256" key="3">
    <source>
        <dbReference type="ARBA" id="ARBA00023163"/>
    </source>
</evidence>
<dbReference type="PANTHER" id="PTHR44846">
    <property type="entry name" value="MANNOSYL-D-GLYCERATE TRANSPORT/METABOLISM SYSTEM REPRESSOR MNGR-RELATED"/>
    <property type="match status" value="1"/>
</dbReference>
<dbReference type="GO" id="GO:0003677">
    <property type="term" value="F:DNA binding"/>
    <property type="evidence" value="ECO:0007669"/>
    <property type="project" value="UniProtKB-KW"/>
</dbReference>
<keyword evidence="1" id="KW-0805">Transcription regulation</keyword>